<dbReference type="AlphaFoldDB" id="A0A5C4MIX2"/>
<feature type="chain" id="PRO_5038242835" description="Secreted protein" evidence="2">
    <location>
        <begin position="24"/>
        <end position="321"/>
    </location>
</feature>
<dbReference type="RefSeq" id="WP_139106541.1">
    <property type="nucleotide sequence ID" value="NZ_VDFR01000095.1"/>
</dbReference>
<evidence type="ECO:0000313" key="3">
    <source>
        <dbReference type="EMBL" id="TNC36550.1"/>
    </source>
</evidence>
<accession>A0A5C4MIX2</accession>
<dbReference type="EMBL" id="VDFR01000134">
    <property type="protein sequence ID" value="TNC36550.1"/>
    <property type="molecule type" value="Genomic_DNA"/>
</dbReference>
<feature type="signal peptide" evidence="2">
    <location>
        <begin position="1"/>
        <end position="23"/>
    </location>
</feature>
<evidence type="ECO:0008006" key="6">
    <source>
        <dbReference type="Google" id="ProtNLM"/>
    </source>
</evidence>
<proteinExistence type="predicted"/>
<dbReference type="PROSITE" id="PS51318">
    <property type="entry name" value="TAT"/>
    <property type="match status" value="1"/>
</dbReference>
<dbReference type="InterPro" id="IPR006311">
    <property type="entry name" value="TAT_signal"/>
</dbReference>
<dbReference type="OrthoDB" id="3821392at2"/>
<evidence type="ECO:0000313" key="5">
    <source>
        <dbReference type="Proteomes" id="UP000306740"/>
    </source>
</evidence>
<dbReference type="Proteomes" id="UP000306740">
    <property type="component" value="Unassembled WGS sequence"/>
</dbReference>
<evidence type="ECO:0000256" key="2">
    <source>
        <dbReference type="SAM" id="SignalP"/>
    </source>
</evidence>
<feature type="compositionally biased region" description="Pro residues" evidence="1">
    <location>
        <begin position="311"/>
        <end position="321"/>
    </location>
</feature>
<evidence type="ECO:0000256" key="1">
    <source>
        <dbReference type="SAM" id="MobiDB-lite"/>
    </source>
</evidence>
<keyword evidence="2" id="KW-0732">Signal</keyword>
<protein>
    <recommendedName>
        <fullName evidence="6">Secreted protein</fullName>
    </recommendedName>
</protein>
<feature type="region of interest" description="Disordered" evidence="1">
    <location>
        <begin position="278"/>
        <end position="321"/>
    </location>
</feature>
<evidence type="ECO:0000313" key="4">
    <source>
        <dbReference type="EMBL" id="TNC42501.1"/>
    </source>
</evidence>
<dbReference type="EMBL" id="VDFR01000095">
    <property type="protein sequence ID" value="TNC42501.1"/>
    <property type="molecule type" value="Genomic_DNA"/>
</dbReference>
<gene>
    <name evidence="4" type="ORF">FHE65_20980</name>
    <name evidence="3" type="ORF">FHE65_25925</name>
</gene>
<comment type="caution">
    <text evidence="4">The sequence shown here is derived from an EMBL/GenBank/DDBJ whole genome shotgun (WGS) entry which is preliminary data.</text>
</comment>
<organism evidence="4 5">
    <name type="scientific">Mumia zhuanghuii</name>
    <dbReference type="NCBI Taxonomy" id="2585211"/>
    <lineage>
        <taxon>Bacteria</taxon>
        <taxon>Bacillati</taxon>
        <taxon>Actinomycetota</taxon>
        <taxon>Actinomycetes</taxon>
        <taxon>Propionibacteriales</taxon>
        <taxon>Nocardioidaceae</taxon>
        <taxon>Mumia</taxon>
    </lineage>
</organism>
<name>A0A5C4MIX2_9ACTN</name>
<sequence length="321" mass="33977">MKTLSYRRPLRLAAALGALAVMASQVPGSAAEAPYPGLPAIEPAEGGGGGWVGVAQTAMTQVERAEQWVRLPAVPAAAFSAIGITNYPSDDPRLTTFHFRNDAFFVSPPGSKHNYGDMPPFRVRTVAFGTIPVEATVQISQQRSPDGLPKAFTFRTDDTRYRDGQAFFEDSHIADKLHVKILALRIDELRLPLTGRCETVRPAALDVTGKGGRFNSADEIPSAGHHEDMFFVSAGGRLSGTVDIPPFQDCVTSGGDDLSALLTAAVSGSDNPITLQVGTPTCLPDTGGETMPPSPGSSTLEKANCKGPAVPNTPPYPPRPR</sequence>
<reference evidence="4 5" key="1">
    <citation type="submission" date="2019-05" db="EMBL/GenBank/DDBJ databases">
        <title>Mumia sp. nov., isolated from the intestinal contents of plateau pika (Ochotona curzoniae) in the Qinghai-Tibet plateau of China.</title>
        <authorList>
            <person name="Tian Z."/>
        </authorList>
    </citation>
    <scope>NUCLEOTIDE SEQUENCE [LARGE SCALE GENOMIC DNA]</scope>
    <source>
        <strain evidence="5">527</strain>
        <strain evidence="4">Z527</strain>
    </source>
</reference>